<gene>
    <name evidence="3" type="ORF">CP523_14100</name>
    <name evidence="4" type="ORF">NH397_06500</name>
</gene>
<evidence type="ECO:0000256" key="1">
    <source>
        <dbReference type="ARBA" id="ARBA00004196"/>
    </source>
</evidence>
<dbReference type="SUPFAM" id="SSF49373">
    <property type="entry name" value="Invasin/intimin cell-adhesion fragments"/>
    <property type="match status" value="1"/>
</dbReference>
<dbReference type="AlphaFoldDB" id="A0A9N7JNX7"/>
<dbReference type="Gene3D" id="2.60.120.260">
    <property type="entry name" value="Galactose-binding domain-like"/>
    <property type="match status" value="2"/>
</dbReference>
<dbReference type="EMBL" id="CP099799">
    <property type="protein sequence ID" value="USS02065.1"/>
    <property type="molecule type" value="Genomic_DNA"/>
</dbReference>
<dbReference type="Proteomes" id="UP001055437">
    <property type="component" value="Chromosome"/>
</dbReference>
<evidence type="ECO:0000313" key="6">
    <source>
        <dbReference type="Proteomes" id="UP001055437"/>
    </source>
</evidence>
<feature type="domain" description="BIG2" evidence="2">
    <location>
        <begin position="383"/>
        <end position="462"/>
    </location>
</feature>
<comment type="subcellular location">
    <subcellularLocation>
        <location evidence="1">Cell envelope</location>
    </subcellularLocation>
</comment>
<dbReference type="RefSeq" id="WP_120140980.1">
    <property type="nucleotide sequence ID" value="NZ_CP023671.1"/>
</dbReference>
<dbReference type="SMART" id="SM00635">
    <property type="entry name" value="BID_2"/>
    <property type="match status" value="1"/>
</dbReference>
<dbReference type="InterPro" id="IPR008964">
    <property type="entry name" value="Invasin/intimin_cell_adhesion"/>
</dbReference>
<dbReference type="PANTHER" id="PTHR38045">
    <property type="entry name" value="CHROMOSOME 1, WHOLE GENOME SHOTGUN SEQUENCE"/>
    <property type="match status" value="1"/>
</dbReference>
<dbReference type="InterPro" id="IPR003343">
    <property type="entry name" value="Big_2"/>
</dbReference>
<evidence type="ECO:0000259" key="2">
    <source>
        <dbReference type="SMART" id="SM00635"/>
    </source>
</evidence>
<dbReference type="GO" id="GO:0016829">
    <property type="term" value="F:lyase activity"/>
    <property type="evidence" value="ECO:0007669"/>
    <property type="project" value="InterPro"/>
</dbReference>
<evidence type="ECO:0000313" key="3">
    <source>
        <dbReference type="EMBL" id="AYE35469.1"/>
    </source>
</evidence>
<dbReference type="GeneID" id="303561816"/>
<dbReference type="Proteomes" id="UP000280586">
    <property type="component" value="Chromosome"/>
</dbReference>
<keyword evidence="6" id="KW-1185">Reference proteome</keyword>
<dbReference type="GO" id="GO:0030313">
    <property type="term" value="C:cell envelope"/>
    <property type="evidence" value="ECO:0007669"/>
    <property type="project" value="UniProtKB-SubCell"/>
</dbReference>
<dbReference type="Pfam" id="PF07940">
    <property type="entry name" value="Hepar_II_III_C"/>
    <property type="match status" value="1"/>
</dbReference>
<dbReference type="EMBL" id="CP023671">
    <property type="protein sequence ID" value="AYE35469.1"/>
    <property type="molecule type" value="Genomic_DNA"/>
</dbReference>
<dbReference type="InterPro" id="IPR008929">
    <property type="entry name" value="Chondroitin_lyas"/>
</dbReference>
<dbReference type="PANTHER" id="PTHR38045:SF1">
    <property type="entry name" value="HEPARINASE II_III-LIKE PROTEIN"/>
    <property type="match status" value="1"/>
</dbReference>
<name>A0A9N7JNX7_CLOSE</name>
<sequence>MRKKSKHFLKFLVSSMVVVFLVNFFLPVVNVLAETKKSVNIITNSEYSDSNNDGTPEEWNYYAKGGNYISSTVTNIIKDKPSSLLVHITNQDKNNVIVHQTVKLTQDLLDKKYTFSQWVKTENLKGGTANVRLQIVNKSNQKIDILDLNPKLTETTDWTKLETYIDIPKELNGEEVYGLKIENYISANTTGKVYFNDPVLKAIGDISITQPNNPVNPVDSLVKNGGYEKIKSDGVPESWGVWKSTGGLLVSSDNSILKEGNSSVKIENETLGKNSRGTLNQIIKNIPADMQKQSIKISQWIKTTGFEGKGLSLRLQYKDTNGNKIEPMGTITIDADRDMDWRNFEYIIDLPKETLGSIVFEYLYDDSIGTVWVDNTVVEKYIKVKSIEANPSIINLNDGEEKSLSLEFNPANTTDKNVTFESSDDSIMAVSDIGNIRGVNKGVAKLVITQKSEKIKLEIPVIVGDTSEISIDNINDINIKEGQVASGKIKAKSVNGEMLTYKVLANPSNGSINLKDTGEFDYYPNKNFYGKDSFSIAVKDESGNYALDQINVNIDKIDKSPVFENFIIKTNENVNINGALNAIDPEGSSLTFKILKSTANGQFNISNGVYVYKPNNNFNGYDYITIIASDNSGNETTAEGTIFVSPSINNIKATVKTEHPRILANQSDFNRIKKLINTDVNAKEWYGELKSRIDKIINEPVVPYNKPDGVRLNTLASKYIVDLSFMYKITGDTKYADRAWSELENVAINYPDWSHKHLLDTAMTSNGVAIGYDWLYDYLNDSQKKSIEDAIVNKALNIALDHYKKNDHRFVEDGFNWNFVCNTGFSTSALAIMGGNSTDLASQIIQEAFKSIQHGLPQYAPEGDSIEGISYWDYGTRYLVYFLSAVSSAINSNNLFINAPGIKETAEYPMFMTGKAGTYNYSDNDLVNPVGYLNLWFAKELNRPELTWYHKFYMDQVDSIVNVYDLLWYDPNLYKGDAPKELDKMYKNQSVITMRKDWGNKESSFLGFKGGLNGAPHGDLDIGSFVYDSLGVRWAMDLGKENYNLQGYWENTENGKRWSYYRKNAEGHNTLVINPSKEINQVVPAYSEVIDKKLNGKDGGYGVLDLTSAYENYAVKVNRGFNFINRNELLMRDEFLLKREGEVIWQMHTKADADIVENGKAVILKDGDNRLYVKLLTKGNLEFEVVEAKPYKESINPSGQNQNTGIKKIIVKSKRKEGAIDVWMAPFKDGDRTPNNAPEVKKLADWGEYYSN</sequence>
<dbReference type="Gene3D" id="1.50.10.100">
    <property type="entry name" value="Chondroitin AC/alginate lyase"/>
    <property type="match status" value="1"/>
</dbReference>
<dbReference type="KEGG" id="csep:CP523_14100"/>
<reference evidence="3 5" key="1">
    <citation type="submission" date="2017-09" db="EMBL/GenBank/DDBJ databases">
        <authorList>
            <person name="Thomas P."/>
            <person name="Seyboldt C."/>
        </authorList>
    </citation>
    <scope>NUCLEOTIDE SEQUENCE [LARGE SCALE GENOMIC DNA]</scope>
    <source>
        <strain evidence="3 5">DSM 7534</strain>
    </source>
</reference>
<protein>
    <submittedName>
        <fullName evidence="4">Ig-like domain-containing protein</fullName>
    </submittedName>
</protein>
<dbReference type="SUPFAM" id="SSF48230">
    <property type="entry name" value="Chondroitin AC/alginate lyase"/>
    <property type="match status" value="1"/>
</dbReference>
<proteinExistence type="predicted"/>
<evidence type="ECO:0000313" key="5">
    <source>
        <dbReference type="Proteomes" id="UP000280586"/>
    </source>
</evidence>
<dbReference type="Gene3D" id="2.70.98.70">
    <property type="match status" value="1"/>
</dbReference>
<dbReference type="InterPro" id="IPR012480">
    <property type="entry name" value="Hepar_II_III_C"/>
</dbReference>
<dbReference type="Pfam" id="PF02368">
    <property type="entry name" value="Big_2"/>
    <property type="match status" value="1"/>
</dbReference>
<organism evidence="3 5">
    <name type="scientific">Clostridium septicum</name>
    <dbReference type="NCBI Taxonomy" id="1504"/>
    <lineage>
        <taxon>Bacteria</taxon>
        <taxon>Bacillati</taxon>
        <taxon>Bacillota</taxon>
        <taxon>Clostridia</taxon>
        <taxon>Eubacteriales</taxon>
        <taxon>Clostridiaceae</taxon>
        <taxon>Clostridium</taxon>
    </lineage>
</organism>
<dbReference type="Pfam" id="PF17963">
    <property type="entry name" value="Big_9"/>
    <property type="match status" value="2"/>
</dbReference>
<accession>A0A9N7JNX7</accession>
<evidence type="ECO:0000313" key="4">
    <source>
        <dbReference type="EMBL" id="USS02065.1"/>
    </source>
</evidence>
<dbReference type="Gene3D" id="2.60.40.2810">
    <property type="match status" value="1"/>
</dbReference>
<reference evidence="4" key="2">
    <citation type="submission" date="2022-06" db="EMBL/GenBank/DDBJ databases">
        <authorList>
            <person name="Holder M.E."/>
            <person name="Ajami N.J."/>
            <person name="Petrosino J.F."/>
        </authorList>
    </citation>
    <scope>NUCLEOTIDE SEQUENCE</scope>
    <source>
        <strain evidence="4">RMA 8861</strain>
    </source>
</reference>
<dbReference type="Gene3D" id="2.60.40.1080">
    <property type="match status" value="1"/>
</dbReference>